<dbReference type="InterPro" id="IPR012931">
    <property type="entry name" value="TraG_N_Proteobacteria"/>
</dbReference>
<evidence type="ECO:0000259" key="4">
    <source>
        <dbReference type="Pfam" id="PF07916"/>
    </source>
</evidence>
<dbReference type="EMBL" id="JABERL010000005">
    <property type="protein sequence ID" value="NNH76495.1"/>
    <property type="molecule type" value="Genomic_DNA"/>
</dbReference>
<dbReference type="Proteomes" id="UP000569202">
    <property type="component" value="Unassembled WGS sequence"/>
</dbReference>
<feature type="transmembrane region" description="Helical" evidence="3">
    <location>
        <begin position="361"/>
        <end position="379"/>
    </location>
</feature>
<evidence type="ECO:0000256" key="2">
    <source>
        <dbReference type="SAM" id="MobiDB-lite"/>
    </source>
</evidence>
<comment type="caution">
    <text evidence="5">The sequence shown here is derived from an EMBL/GenBank/DDBJ whole genome shotgun (WGS) entry which is preliminary data.</text>
</comment>
<keyword evidence="3" id="KW-0812">Transmembrane</keyword>
<feature type="domain" description="TraG N-terminal Proteobacteria" evidence="4">
    <location>
        <begin position="7"/>
        <end position="480"/>
    </location>
</feature>
<evidence type="ECO:0000313" key="6">
    <source>
        <dbReference type="Proteomes" id="UP000569202"/>
    </source>
</evidence>
<feature type="compositionally biased region" description="Basic and acidic residues" evidence="2">
    <location>
        <begin position="1514"/>
        <end position="1531"/>
    </location>
</feature>
<evidence type="ECO:0000313" key="5">
    <source>
        <dbReference type="EMBL" id="NNH76495.1"/>
    </source>
</evidence>
<keyword evidence="1" id="KW-0175">Coiled coil</keyword>
<reference evidence="5 6" key="1">
    <citation type="submission" date="2020-04" db="EMBL/GenBank/DDBJ databases">
        <title>Acinetobacter Taxon 24.</title>
        <authorList>
            <person name="Nemec A."/>
            <person name="Radolfova-Krizova L."/>
            <person name="Higgins P.G."/>
            <person name="Spanelova P."/>
        </authorList>
    </citation>
    <scope>NUCLEOTIDE SEQUENCE [LARGE SCALE GENOMIC DNA]</scope>
    <source>
        <strain evidence="5 6">ANC 5380</strain>
    </source>
</reference>
<proteinExistence type="predicted"/>
<organism evidence="5 6">
    <name type="scientific">Acinetobacter terrae</name>
    <dbReference type="NCBI Taxonomy" id="2731247"/>
    <lineage>
        <taxon>Bacteria</taxon>
        <taxon>Pseudomonadati</taxon>
        <taxon>Pseudomonadota</taxon>
        <taxon>Gammaproteobacteria</taxon>
        <taxon>Moraxellales</taxon>
        <taxon>Moraxellaceae</taxon>
        <taxon>Acinetobacter</taxon>
        <taxon>Acinetobacter Taxon 24</taxon>
    </lineage>
</organism>
<feature type="transmembrane region" description="Helical" evidence="3">
    <location>
        <begin position="40"/>
        <end position="58"/>
    </location>
</feature>
<feature type="coiled-coil region" evidence="1">
    <location>
        <begin position="761"/>
        <end position="788"/>
    </location>
</feature>
<feature type="region of interest" description="Disordered" evidence="2">
    <location>
        <begin position="1498"/>
        <end position="1531"/>
    </location>
</feature>
<evidence type="ECO:0000256" key="3">
    <source>
        <dbReference type="SAM" id="Phobius"/>
    </source>
</evidence>
<evidence type="ECO:0000256" key="1">
    <source>
        <dbReference type="SAM" id="Coils"/>
    </source>
</evidence>
<accession>A0A7Y2RCY1</accession>
<sequence length="1531" mass="167964">MAETGFTIYTLGDTATFETMLQGVALAFQDGFFHGDGPFGLGYGVFLGALILFGMALYQSVFNKRMELKTLITPLILYIILTMPKTDVVLVDVYNQEPVKRVSSVPLGLALPMNLMSSLAYSFTESMETAYSTPTSPRLLTDGFVSPLKTLYSLRYINISEENPYLSGMINNIYRQCVMYSTTFDVNEYKNSSDSYRYFTTFLTNQAQGIVQIQDRNGVMSNYSCSESAGVLQNELESYINGDGSTTGSLNYNLKRGLNSAMMMQNNVGLLQQQDTTSLINSFMQVTDLGFDEGRLFMMNTLFNQPLQTASLCSVNNAEKASTLTSLSHCAAWVQGEEQLVEDNAAGATGFLSILQNGQNILLILALLLFPVIVLLIMFMGMKSMTAISGYLMFIASIYLWMPMAAIVNFYTYSKLRSTLNSMGANDAFALADYPAFYQAVSEALSVANGISASLPIFCMMFFSGMTMAVVGMMRRLDITKNGNYDQKLNVPDGATGSPFATRSSMTTSNGLGSVTDKEGGKAFTASFSTDFTASGSAMVALQRQKQILESKTRGLTSEINKIDGLTVTGESTRIELKNINAQSKSEVVSGSGFSQEHVIGNSGTIATKGDKKVIEATESDKVTLANTALSQVGVGVGLKVGKGNTFSNMEISADGSPLTDMSTDNIKQAVAPDKDNAYSLGFIQFKVGSKNAEALTYQDLDTKNSKNDEREVIYKGSAKRDHSFSEKNYDPTGTIQDQRKINNTGEEQSNSVLVASQFTTRELNEKRTELSKQLADTQSELDQIVNKIKKSISMGFTTNMLDTDVVHRIHRHDSVRNDLDRLAEANKLKYGERWNQALINAEHQISSTGLAVTKQANTQEFDYYKIVLAGMQFDYNSSSEVFKALTGFDYSKEELDRNLRSANVNWDKLSVDTNALNKGMDALFGASFSFAGEATYLSGALKVHGDQQQRNMIMVYNAFLSAGFSAKQAAILTAEVGRENSFNSSSLYGTHYDPKKAHIVNGGMISFNQDRKKELDQLMLANGLVEKGGVGTASYVKNQASLNVMAAFMYKELTTGDRYAKSWAALNNESLTKDQIHYTVGKNYIVWRIDDAEYSVNGNKNRKAFEAKLDKELEAQAELQHEPSLLSGIRGANLSDANNLSQALSKTGLKGKILGNGFVDNSYIANTGLSIKAPSNNRDQAYGGGQSRGYTVEFAHLVNQHLGNKVKYFSGFNDEYHKNVGSKGKHVSGQAFDLVLNNNKDVGSSIKQIQQLAKQYGYSIAVIDEYKSKSKDFTGDHLHVSVTGREQLQNKVVAAINTAHGKAETQFNAAQKTETTKIPKVQKRVESNLPTGKGKNAILSQDAVVALHQSEAKKLTQQFDQDTVKKFGVTAKKDTDNSLTYNVKDISVVGEAVKVGLPPAGDNLKNTMGNLGSVVDAVANPYPDVQLQRQAAESKKKEELPPISMYNLQRSKAKAENLKENRAEQSERIGISTTDLGKNSSQITNNRLETADRLASELDKELQKQRQIANPHKNPDLEALRKLQEQQRGM</sequence>
<dbReference type="RefSeq" id="WP_171539698.1">
    <property type="nucleotide sequence ID" value="NZ_JABERL010000005.1"/>
</dbReference>
<keyword evidence="3" id="KW-0472">Membrane</keyword>
<protein>
    <recommendedName>
        <fullName evidence="4">TraG N-terminal Proteobacteria domain-containing protein</fullName>
    </recommendedName>
</protein>
<dbReference type="Pfam" id="PF07916">
    <property type="entry name" value="TraG_N"/>
    <property type="match status" value="1"/>
</dbReference>
<feature type="transmembrane region" description="Helical" evidence="3">
    <location>
        <begin position="391"/>
        <end position="413"/>
    </location>
</feature>
<gene>
    <name evidence="5" type="ORF">HLH17_02105</name>
</gene>
<name>A0A7Y2RCY1_9GAMM</name>
<feature type="transmembrane region" description="Helical" evidence="3">
    <location>
        <begin position="451"/>
        <end position="471"/>
    </location>
</feature>
<keyword evidence="3" id="KW-1133">Transmembrane helix</keyword>